<accession>A0ABZ2PZA4</accession>
<keyword evidence="2" id="KW-1185">Reference proteome</keyword>
<evidence type="ECO:0000313" key="2">
    <source>
        <dbReference type="Proteomes" id="UP001432000"/>
    </source>
</evidence>
<dbReference type="RefSeq" id="WP_338893647.1">
    <property type="nucleotide sequence ID" value="NZ_CP147846.1"/>
</dbReference>
<sequence>MESTPVGTVPADAIDPDQLDFMSFVEFAVDKASTELEQVDPVAMRLVLELHRVTCTTGDDREATDSALSRLRGLLIHARS</sequence>
<gene>
    <name evidence="1" type="ORF">WDS16_04830</name>
</gene>
<name>A0ABZ2PZA4_9NOCA</name>
<reference evidence="1 2" key="1">
    <citation type="submission" date="2024-03" db="EMBL/GenBank/DDBJ databases">
        <title>Natural products discovery in diverse microorganisms through a two-stage MS feature dereplication strategy.</title>
        <authorList>
            <person name="Zhang R."/>
        </authorList>
    </citation>
    <scope>NUCLEOTIDE SEQUENCE [LARGE SCALE GENOMIC DNA]</scope>
    <source>
        <strain evidence="1 2">18930</strain>
    </source>
</reference>
<dbReference type="EMBL" id="CP147846">
    <property type="protein sequence ID" value="WXG71871.1"/>
    <property type="molecule type" value="Genomic_DNA"/>
</dbReference>
<organism evidence="1 2">
    <name type="scientific">Rhodococcus sovatensis</name>
    <dbReference type="NCBI Taxonomy" id="1805840"/>
    <lineage>
        <taxon>Bacteria</taxon>
        <taxon>Bacillati</taxon>
        <taxon>Actinomycetota</taxon>
        <taxon>Actinomycetes</taxon>
        <taxon>Mycobacteriales</taxon>
        <taxon>Nocardiaceae</taxon>
        <taxon>Rhodococcus</taxon>
    </lineage>
</organism>
<protein>
    <recommendedName>
        <fullName evidence="3">DUF1844 domain-containing protein</fullName>
    </recommendedName>
</protein>
<dbReference type="Proteomes" id="UP001432000">
    <property type="component" value="Chromosome"/>
</dbReference>
<evidence type="ECO:0000313" key="1">
    <source>
        <dbReference type="EMBL" id="WXG71871.1"/>
    </source>
</evidence>
<proteinExistence type="predicted"/>
<evidence type="ECO:0008006" key="3">
    <source>
        <dbReference type="Google" id="ProtNLM"/>
    </source>
</evidence>